<dbReference type="InterPro" id="IPR029294">
    <property type="entry name" value="hSH3"/>
</dbReference>
<sequence length="513" mass="56987">MERKIISEGPINFKALRAKFQEEALLAQSKTSRPAVAEKPKQILPPGGHCTVVSSINTAAENKTPALPRVIFRDALRLSGGKRPISFPLQPQRTSLSSHLTNGDGTARHSRYMPLVLPVLPAKDQKTETPFRREYKPEPESGKEALPQTKVKKKALLLPFKSVKASKVSAESGDEPTYGDLTTRPCSAPGELPSVEKQTTEDGASLQSDQSNSEYPLSSPDVPVTPPSAETTVDSDNKIMSTLERAKKKFSRRNMLISSKPKSLHSPDNTGKEFTPPPRTKSENMPVKTVELHPPCVPLKKPLPDLRTLGPVPAKPLRPPLVDLSYYHAPLFTGMRVSRSLQTWPLGAIAENRFAMMNTPNPADHKEQKKREKQRLEKEKKEQKEREKKENEMKKKFKVTGDEEPMYHAKVMVASKVRKNDLPVKSGDTVSIIRTTNCPKGKWLARDANNKYGYISVMNVELNIKEMLELGKKAQAAGRGGNVEGDNISIGITDDSEEWAYEDETLSPFSESQ</sequence>
<dbReference type="GO" id="GO:0007229">
    <property type="term" value="P:integrin-mediated signaling pathway"/>
    <property type="evidence" value="ECO:0007669"/>
    <property type="project" value="InterPro"/>
</dbReference>
<feature type="region of interest" description="Disordered" evidence="2">
    <location>
        <begin position="123"/>
        <end position="150"/>
    </location>
</feature>
<evidence type="ECO:0000256" key="1">
    <source>
        <dbReference type="ARBA" id="ARBA00022553"/>
    </source>
</evidence>
<evidence type="ECO:0000256" key="2">
    <source>
        <dbReference type="SAM" id="MobiDB-lite"/>
    </source>
</evidence>
<dbReference type="PANTHER" id="PTHR16830:SF20">
    <property type="entry name" value="SI:CH211-188C16.1-RELATED"/>
    <property type="match status" value="1"/>
</dbReference>
<dbReference type="GO" id="GO:0005886">
    <property type="term" value="C:plasma membrane"/>
    <property type="evidence" value="ECO:0007669"/>
    <property type="project" value="InterPro"/>
</dbReference>
<evidence type="ECO:0000259" key="3">
    <source>
        <dbReference type="Pfam" id="PF14603"/>
    </source>
</evidence>
<feature type="compositionally biased region" description="Polar residues" evidence="2">
    <location>
        <begin position="228"/>
        <end position="239"/>
    </location>
</feature>
<dbReference type="GeneTree" id="ENSGT00530000063460"/>
<dbReference type="PANTHER" id="PTHR16830">
    <property type="entry name" value="SH2 CONTAINING ADAPTOR PRAM-1 RELATED"/>
    <property type="match status" value="1"/>
</dbReference>
<name>A0A3B4ETF0_9CICH</name>
<dbReference type="GO" id="GO:0072659">
    <property type="term" value="P:protein localization to plasma membrane"/>
    <property type="evidence" value="ECO:0007669"/>
    <property type="project" value="TreeGrafter"/>
</dbReference>
<dbReference type="GO" id="GO:0050852">
    <property type="term" value="P:T cell receptor signaling pathway"/>
    <property type="evidence" value="ECO:0007669"/>
    <property type="project" value="TreeGrafter"/>
</dbReference>
<accession>A0A3B4ETF0</accession>
<dbReference type="STRING" id="303518.ENSPNYP00000001637"/>
<keyword evidence="1" id="KW-0597">Phosphoprotein</keyword>
<dbReference type="Gene3D" id="2.30.30.40">
    <property type="entry name" value="SH3 Domains"/>
    <property type="match status" value="1"/>
</dbReference>
<protein>
    <submittedName>
        <fullName evidence="4">Si:ch211-188c16.1</fullName>
    </submittedName>
</protein>
<feature type="compositionally biased region" description="Polar residues" evidence="2">
    <location>
        <begin position="201"/>
        <end position="216"/>
    </location>
</feature>
<proteinExistence type="predicted"/>
<dbReference type="InterPro" id="IPR043443">
    <property type="entry name" value="FYB1/2-like"/>
</dbReference>
<feature type="region of interest" description="Disordered" evidence="2">
    <location>
        <begin position="358"/>
        <end position="394"/>
    </location>
</feature>
<feature type="compositionally biased region" description="Basic and acidic residues" evidence="2">
    <location>
        <begin position="363"/>
        <end position="394"/>
    </location>
</feature>
<feature type="compositionally biased region" description="Polar residues" evidence="2">
    <location>
        <begin position="89"/>
        <end position="104"/>
    </location>
</feature>
<dbReference type="Pfam" id="PF14603">
    <property type="entry name" value="hSH3"/>
    <property type="match status" value="1"/>
</dbReference>
<feature type="compositionally biased region" description="Polar residues" evidence="2">
    <location>
        <begin position="256"/>
        <end position="269"/>
    </location>
</feature>
<dbReference type="SUPFAM" id="SSF50044">
    <property type="entry name" value="SH3-domain"/>
    <property type="match status" value="1"/>
</dbReference>
<dbReference type="InterPro" id="IPR036028">
    <property type="entry name" value="SH3-like_dom_sf"/>
</dbReference>
<feature type="region of interest" description="Disordered" evidence="2">
    <location>
        <begin position="251"/>
        <end position="285"/>
    </location>
</feature>
<organism evidence="4">
    <name type="scientific">Pundamilia nyererei</name>
    <dbReference type="NCBI Taxonomy" id="303518"/>
    <lineage>
        <taxon>Eukaryota</taxon>
        <taxon>Metazoa</taxon>
        <taxon>Chordata</taxon>
        <taxon>Craniata</taxon>
        <taxon>Vertebrata</taxon>
        <taxon>Euteleostomi</taxon>
        <taxon>Actinopterygii</taxon>
        <taxon>Neopterygii</taxon>
        <taxon>Teleostei</taxon>
        <taxon>Neoteleostei</taxon>
        <taxon>Acanthomorphata</taxon>
        <taxon>Ovalentaria</taxon>
        <taxon>Cichlomorphae</taxon>
        <taxon>Cichliformes</taxon>
        <taxon>Cichlidae</taxon>
        <taxon>African cichlids</taxon>
        <taxon>Pseudocrenilabrinae</taxon>
        <taxon>Haplochromini</taxon>
        <taxon>Pundamilia</taxon>
    </lineage>
</organism>
<feature type="domain" description="Helically-extended SH3" evidence="3">
    <location>
        <begin position="394"/>
        <end position="460"/>
    </location>
</feature>
<dbReference type="AlphaFoldDB" id="A0A3B4ETF0"/>
<evidence type="ECO:0000313" key="4">
    <source>
        <dbReference type="Ensembl" id="ENSPNYP00000001637.1"/>
    </source>
</evidence>
<reference evidence="4" key="1">
    <citation type="submission" date="2023-09" db="UniProtKB">
        <authorList>
            <consortium name="Ensembl"/>
        </authorList>
    </citation>
    <scope>IDENTIFICATION</scope>
</reference>
<dbReference type="Ensembl" id="ENSPNYT00000001671.1">
    <property type="protein sequence ID" value="ENSPNYP00000001637.1"/>
    <property type="gene ID" value="ENSPNYG00000001290.1"/>
</dbReference>
<feature type="region of interest" description="Disordered" evidence="2">
    <location>
        <begin position="165"/>
        <end position="239"/>
    </location>
</feature>
<feature type="compositionally biased region" description="Basic and acidic residues" evidence="2">
    <location>
        <begin position="123"/>
        <end position="143"/>
    </location>
</feature>
<feature type="region of interest" description="Disordered" evidence="2">
    <location>
        <begin position="83"/>
        <end position="108"/>
    </location>
</feature>
<dbReference type="FunFam" id="2.30.30.40:FF:000307">
    <property type="entry name" value="Predicted protein"/>
    <property type="match status" value="1"/>
</dbReference>